<proteinExistence type="predicted"/>
<evidence type="ECO:0000256" key="1">
    <source>
        <dbReference type="SAM" id="SignalP"/>
    </source>
</evidence>
<feature type="chain" id="PRO_5031465589" evidence="1">
    <location>
        <begin position="22"/>
        <end position="257"/>
    </location>
</feature>
<dbReference type="Proteomes" id="UP000571701">
    <property type="component" value="Unassembled WGS sequence"/>
</dbReference>
<feature type="signal peptide" evidence="1">
    <location>
        <begin position="1"/>
        <end position="21"/>
    </location>
</feature>
<dbReference type="Pfam" id="PF11150">
    <property type="entry name" value="DUF2927"/>
    <property type="match status" value="1"/>
</dbReference>
<comment type="caution">
    <text evidence="2">The sequence shown here is derived from an EMBL/GenBank/DDBJ whole genome shotgun (WGS) entry which is preliminary data.</text>
</comment>
<protein>
    <submittedName>
        <fullName evidence="2">DUF2927 domain-containing protein</fullName>
    </submittedName>
</protein>
<dbReference type="InterPro" id="IPR021323">
    <property type="entry name" value="DUF2927"/>
</dbReference>
<accession>A0A7W2ITL1</accession>
<reference evidence="2 3" key="1">
    <citation type="submission" date="2020-07" db="EMBL/GenBank/DDBJ databases">
        <title>Vibrio marinisediminis sp. nov., isolated from marine sediment.</title>
        <authorList>
            <person name="Ji X."/>
        </authorList>
    </citation>
    <scope>NUCLEOTIDE SEQUENCE [LARGE SCALE GENOMIC DNA]</scope>
    <source>
        <strain evidence="2 3">404</strain>
    </source>
</reference>
<dbReference type="AlphaFoldDB" id="A0A7W2ITL1"/>
<organism evidence="2 3">
    <name type="scientific">Vibrio marinisediminis</name>
    <dbReference type="NCBI Taxonomy" id="2758441"/>
    <lineage>
        <taxon>Bacteria</taxon>
        <taxon>Pseudomonadati</taxon>
        <taxon>Pseudomonadota</taxon>
        <taxon>Gammaproteobacteria</taxon>
        <taxon>Vibrionales</taxon>
        <taxon>Vibrionaceae</taxon>
        <taxon>Vibrio</taxon>
    </lineage>
</organism>
<dbReference type="EMBL" id="JACFYF010000004">
    <property type="protein sequence ID" value="MBA5762595.1"/>
    <property type="molecule type" value="Genomic_DNA"/>
</dbReference>
<name>A0A7W2ITL1_9VIBR</name>
<keyword evidence="1" id="KW-0732">Signal</keyword>
<keyword evidence="3" id="KW-1185">Reference proteome</keyword>
<evidence type="ECO:0000313" key="3">
    <source>
        <dbReference type="Proteomes" id="UP000571701"/>
    </source>
</evidence>
<dbReference type="RefSeq" id="WP_182108624.1">
    <property type="nucleotide sequence ID" value="NZ_JACFYF010000004.1"/>
</dbReference>
<evidence type="ECO:0000313" key="2">
    <source>
        <dbReference type="EMBL" id="MBA5762595.1"/>
    </source>
</evidence>
<gene>
    <name evidence="2" type="ORF">H2O73_09585</name>
</gene>
<sequence>MARIACLILALLYSISVNATADTWLDPSFVRNAFLDVALKNEYSQGDKPLVKWRQPIKIWVEHKVGDQQLHDQLVDAHIAHLRQITSHPISRVNSRQKANVIWLFSRESLWEQDINQEIGPHAFKNSRGAICKAGYRLSPVDQQIVHAAIIIPVDQSRAHGKLLACVIEEITQVMGLPNDSELAYPSIFNDHTPDDLLSPLDVILLKLLYEPELASGMNRQQVIPVLEKLILRYQREGILDNAVNVARSAPLRKMLQ</sequence>